<sequence>MRCPKGLDELLYPREECIFALKQRICLEAKCKWAIFTNMRFIFYDPSIIGYKMRDVPYAKMRRLKFSSGLFFASVMVESESGDRVWVTMLKKPPFDEFMDFIVEKLNEVAIEPVRVTSGRTLVWKRFEVEKPKESIVRATSGTADDIMWDESVGVRKPETARYMSEREVMEVVSKIRDPFEAVAVLKELREEGRITAETYERVKDYVLKRR</sequence>
<accession>A0ABV4T7V0</accession>
<dbReference type="InterPro" id="IPR039519">
    <property type="entry name" value="YokE-like_PH"/>
</dbReference>
<dbReference type="Proteomes" id="UP001571980">
    <property type="component" value="Unassembled WGS sequence"/>
</dbReference>
<evidence type="ECO:0000313" key="3">
    <source>
        <dbReference type="Proteomes" id="UP001571980"/>
    </source>
</evidence>
<evidence type="ECO:0000259" key="1">
    <source>
        <dbReference type="Pfam" id="PF14470"/>
    </source>
</evidence>
<gene>
    <name evidence="2" type="ORF">P8X34_10790</name>
</gene>
<comment type="caution">
    <text evidence="2">The sequence shown here is derived from an EMBL/GenBank/DDBJ whole genome shotgun (WGS) entry which is preliminary data.</text>
</comment>
<name>A0ABV4T7V0_9EURY</name>
<reference evidence="2 3" key="1">
    <citation type="submission" date="2023-03" db="EMBL/GenBank/DDBJ databases">
        <title>Speciation in Pyrococcus: adaptation to high temperature as a mechanism.</title>
        <authorList>
            <person name="Gu J."/>
        </authorList>
    </citation>
    <scope>NUCLEOTIDE SEQUENCE [LARGE SCALE GENOMIC DNA]</scope>
    <source>
        <strain evidence="2 3">LMOA34</strain>
    </source>
</reference>
<organism evidence="2 3">
    <name type="scientific">Pyrococcus kukulkanii</name>
    <dbReference type="NCBI Taxonomy" id="1609559"/>
    <lineage>
        <taxon>Archaea</taxon>
        <taxon>Methanobacteriati</taxon>
        <taxon>Methanobacteriota</taxon>
        <taxon>Thermococci</taxon>
        <taxon>Thermococcales</taxon>
        <taxon>Thermococcaceae</taxon>
        <taxon>Pyrococcus</taxon>
    </lineage>
</organism>
<protein>
    <submittedName>
        <fullName evidence="2">PH domain-containing protein</fullName>
    </submittedName>
</protein>
<feature type="domain" description="YokE-like PH" evidence="1">
    <location>
        <begin position="11"/>
        <end position="102"/>
    </location>
</feature>
<dbReference type="RefSeq" id="WP_372824650.1">
    <property type="nucleotide sequence ID" value="NZ_JARRIG010000007.1"/>
</dbReference>
<dbReference type="Pfam" id="PF14470">
    <property type="entry name" value="bPH_3"/>
    <property type="match status" value="1"/>
</dbReference>
<proteinExistence type="predicted"/>
<evidence type="ECO:0000313" key="2">
    <source>
        <dbReference type="EMBL" id="MFA4805212.1"/>
    </source>
</evidence>
<dbReference type="EMBL" id="JARRIG010000007">
    <property type="protein sequence ID" value="MFA4805212.1"/>
    <property type="molecule type" value="Genomic_DNA"/>
</dbReference>
<keyword evidence="3" id="KW-1185">Reference proteome</keyword>